<keyword evidence="1" id="KW-0677">Repeat</keyword>
<keyword evidence="2" id="KW-0812">Transmembrane</keyword>
<dbReference type="NCBIfam" id="TIGR03696">
    <property type="entry name" value="Rhs_assc_core"/>
    <property type="match status" value="1"/>
</dbReference>
<feature type="transmembrane region" description="Helical" evidence="2">
    <location>
        <begin position="1061"/>
        <end position="1086"/>
    </location>
</feature>
<organism evidence="4 5">
    <name type="scientific">Cercophora newfieldiana</name>
    <dbReference type="NCBI Taxonomy" id="92897"/>
    <lineage>
        <taxon>Eukaryota</taxon>
        <taxon>Fungi</taxon>
        <taxon>Dikarya</taxon>
        <taxon>Ascomycota</taxon>
        <taxon>Pezizomycotina</taxon>
        <taxon>Sordariomycetes</taxon>
        <taxon>Sordariomycetidae</taxon>
        <taxon>Sordariales</taxon>
        <taxon>Lasiosphaeriaceae</taxon>
        <taxon>Cercophora</taxon>
    </lineage>
</organism>
<protein>
    <recommendedName>
        <fullName evidence="3">Teneurin-like YD-shell domain-containing protein</fullName>
    </recommendedName>
</protein>
<keyword evidence="5" id="KW-1185">Reference proteome</keyword>
<dbReference type="PANTHER" id="PTHR32305">
    <property type="match status" value="1"/>
</dbReference>
<dbReference type="Proteomes" id="UP001174936">
    <property type="component" value="Unassembled WGS sequence"/>
</dbReference>
<proteinExistence type="predicted"/>
<accession>A0AA39Y283</accession>
<feature type="transmembrane region" description="Helical" evidence="2">
    <location>
        <begin position="997"/>
        <end position="1021"/>
    </location>
</feature>
<dbReference type="InterPro" id="IPR022385">
    <property type="entry name" value="Rhs_assc_core"/>
</dbReference>
<evidence type="ECO:0000259" key="3">
    <source>
        <dbReference type="Pfam" id="PF25023"/>
    </source>
</evidence>
<evidence type="ECO:0000313" key="4">
    <source>
        <dbReference type="EMBL" id="KAK0644080.1"/>
    </source>
</evidence>
<dbReference type="AlphaFoldDB" id="A0AA39Y283"/>
<evidence type="ECO:0000256" key="2">
    <source>
        <dbReference type="SAM" id="Phobius"/>
    </source>
</evidence>
<evidence type="ECO:0000313" key="5">
    <source>
        <dbReference type="Proteomes" id="UP001174936"/>
    </source>
</evidence>
<keyword evidence="2" id="KW-0472">Membrane</keyword>
<feature type="domain" description="Teneurin-like YD-shell" evidence="3">
    <location>
        <begin position="658"/>
        <end position="988"/>
    </location>
</feature>
<comment type="caution">
    <text evidence="4">The sequence shown here is derived from an EMBL/GenBank/DDBJ whole genome shotgun (WGS) entry which is preliminary data.</text>
</comment>
<evidence type="ECO:0000256" key="1">
    <source>
        <dbReference type="ARBA" id="ARBA00022737"/>
    </source>
</evidence>
<dbReference type="Pfam" id="PF25023">
    <property type="entry name" value="TEN_YD-shell"/>
    <property type="match status" value="1"/>
</dbReference>
<name>A0AA39Y283_9PEZI</name>
<dbReference type="EMBL" id="JAULSV010000005">
    <property type="protein sequence ID" value="KAK0644080.1"/>
    <property type="molecule type" value="Genomic_DNA"/>
</dbReference>
<dbReference type="InterPro" id="IPR050708">
    <property type="entry name" value="T6SS_VgrG/RHS"/>
</dbReference>
<dbReference type="InterPro" id="IPR056823">
    <property type="entry name" value="TEN-like_YD-shell"/>
</dbReference>
<sequence length="1260" mass="135109">MMESDRFWPIEKANGISSADDEFLVRKKALMREVIPTSHPAEYPGNTFPFLRVLPGWLVPSCLGFRYSKASGFYDVGNVGLFTLNISGRSLADLACVRYNPTDKSMSIKTYLASQEPDGTIDWKASSGPGAEATLPTIDISPTPPFSVTARGVVAPVPLKADDYGQFHTTNLNGTNYPSVGYVYQDRLYPSRAPNYVVKGLEHRNDSSINAFDYKVSIKKLYGSAVVNIRGRGWQGFGEISTLNVTEGILTTDKYCQDWPLTLQRRGVETKTSNGTCIHLWSTDINAFAVKTFAFDGFGNETQTVDAAGLTLSTTYDDVFRSFSVKVAAEGPGVSEVELTAFDESTGHPAAKLEEDGGVRASFDVLGRTTSQIRPAHGDAPHLVVSTTTYLDGGARVQERVMSNTNTGNPLQGAAELTLVEKRYVRVGQEELITELLDENGLRSTFQHDVAGNLIMAVDAAGNTERRTYTSRGQLLTLDNVYQNVGHAASAAVTYRYNAGNYLVSQTNAAGEVITYRRDARGRPLQKLGQDGRNVVYSYDAPGVNKPSTIATYAPASALESRFDFAYDNQGRVVERKLTIADGTIFRTMISYDWQGEAVRKVFPDGAVITNDYRGALLQSSVLSSGPDSTWLLKADVAQYTAAENPGQIKVSGTGMQSNFEHGWTYDKLGFPISHSLRSGTKSLAEEHYAYNDLGQMVRKHEFLSGSTVDYAYAGRRLESSQLGDGTKNRYAYDAAGNLTQKRGVVISQSPGRAIGTRNGTAVFDVSYDITGRMARRNVVGVSSFNFAYDSLGVLTSYADEASKTSVDIVTDFEGETLQRKRSDGSSELMVGHDFSILTQPDGSRIVSHKLFSKEYLLGTVSNTYESAQSTRPLGNGRRAIRLPFTDTKGNVTHLFNGQDGELHEKLDYDDYGLLEKEAETKEGAEKDRSSTYEGNRLDESTGLLDFGGRWYDPLVGRFTTPDDIMDVDLLIRTDGLNRYAFENNDPINRTDPTGHWSWSSILGVCLGAVLVVGAIALTVATGGAASVLAAAAVGAMASGGVAGITYSIDHHDEKDAGKFWGGYASTVAINAAIGAATGALGAAATPARAMAGTGRLAAKVGLDLAPKTISIIGKVASVGGKALIGGTASILTKATERGVSNAFYGTNYDLFADAGSNFATGAFVGGVVGVIGLKGPSSPNKLPGINKFEGSFKLRAFTGVRSVLAPKPTNPWAIPGITMQVIKATASKSGSLASYGYKKTGLDKEVNAALKVAGKSFGG</sequence>
<keyword evidence="2" id="KW-1133">Transmembrane helix</keyword>
<dbReference type="Gene3D" id="2.180.10.10">
    <property type="entry name" value="RHS repeat-associated core"/>
    <property type="match status" value="2"/>
</dbReference>
<reference evidence="4" key="1">
    <citation type="submission" date="2023-06" db="EMBL/GenBank/DDBJ databases">
        <title>Genome-scale phylogeny and comparative genomics of the fungal order Sordariales.</title>
        <authorList>
            <consortium name="Lawrence Berkeley National Laboratory"/>
            <person name="Hensen N."/>
            <person name="Bonometti L."/>
            <person name="Westerberg I."/>
            <person name="Brannstrom I.O."/>
            <person name="Guillou S."/>
            <person name="Cros-Aarteil S."/>
            <person name="Calhoun S."/>
            <person name="Haridas S."/>
            <person name="Kuo A."/>
            <person name="Mondo S."/>
            <person name="Pangilinan J."/>
            <person name="Riley R."/>
            <person name="Labutti K."/>
            <person name="Andreopoulos B."/>
            <person name="Lipzen A."/>
            <person name="Chen C."/>
            <person name="Yanf M."/>
            <person name="Daum C."/>
            <person name="Ng V."/>
            <person name="Clum A."/>
            <person name="Steindorff A."/>
            <person name="Ohm R."/>
            <person name="Martin F."/>
            <person name="Silar P."/>
            <person name="Natvig D."/>
            <person name="Lalanne C."/>
            <person name="Gautier V."/>
            <person name="Ament-Velasquez S.L."/>
            <person name="Kruys A."/>
            <person name="Hutchinson M.I."/>
            <person name="Powell A.J."/>
            <person name="Barry K."/>
            <person name="Miller A.N."/>
            <person name="Grigoriev I.V."/>
            <person name="Debuchy R."/>
            <person name="Gladieux P."/>
            <person name="Thoren M.H."/>
            <person name="Johannesson H."/>
        </authorList>
    </citation>
    <scope>NUCLEOTIDE SEQUENCE</scope>
    <source>
        <strain evidence="4">SMH2532-1</strain>
    </source>
</reference>
<gene>
    <name evidence="4" type="ORF">B0T16DRAFT_513389</name>
</gene>
<dbReference type="PANTHER" id="PTHR32305:SF15">
    <property type="entry name" value="PROTEIN RHSA-RELATED"/>
    <property type="match status" value="1"/>
</dbReference>
<feature type="transmembrane region" description="Helical" evidence="2">
    <location>
        <begin position="1028"/>
        <end position="1049"/>
    </location>
</feature>